<accession>A0A542ZJC2</accession>
<evidence type="ECO:0000313" key="2">
    <source>
        <dbReference type="EMBL" id="TQL60446.1"/>
    </source>
</evidence>
<feature type="chain" id="PRO_5022039291" evidence="1">
    <location>
        <begin position="32"/>
        <end position="286"/>
    </location>
</feature>
<sequence>MPRTSRRRRRPTLVVALVALPLLALAGPATASTTAKVVPPPPMGTFSHPTRIDNPYFPLVPGTEFTYTGTVTEAGKTVPHSIVFTVTDLTKVINGVTTRVVLDIDERSGQVQEAELAFFAQDDNGTVWNMGEYPEEFDNGKFVGAPSTWINGLAGARGGIHMLARPTVGTTYTEGLVPRIDFFDVTTVFAKGLRVCVPVNCYDNVLLTHETSPLDPTSGIQTKFYAPGVGLIKIGAIGGDSQERVALSRLRTLSASALQSVDDQVRMMDRRGHRVSNVYARTATVQ</sequence>
<protein>
    <submittedName>
        <fullName evidence="2">Uncharacterized protein</fullName>
    </submittedName>
</protein>
<reference evidence="2 3" key="1">
    <citation type="submission" date="2019-06" db="EMBL/GenBank/DDBJ databases">
        <title>Sequencing the genomes of 1000 actinobacteria strains.</title>
        <authorList>
            <person name="Klenk H.-P."/>
        </authorList>
    </citation>
    <scope>NUCLEOTIDE SEQUENCE [LARGE SCALE GENOMIC DNA]</scope>
    <source>
        <strain evidence="2 3">DSM 18082</strain>
    </source>
</reference>
<feature type="signal peptide" evidence="1">
    <location>
        <begin position="1"/>
        <end position="31"/>
    </location>
</feature>
<name>A0A542ZJC2_9MICO</name>
<evidence type="ECO:0000256" key="1">
    <source>
        <dbReference type="SAM" id="SignalP"/>
    </source>
</evidence>
<proteinExistence type="predicted"/>
<keyword evidence="3" id="KW-1185">Reference proteome</keyword>
<comment type="caution">
    <text evidence="2">The sequence shown here is derived from an EMBL/GenBank/DDBJ whole genome shotgun (WGS) entry which is preliminary data.</text>
</comment>
<keyword evidence="1" id="KW-0732">Signal</keyword>
<organism evidence="2 3">
    <name type="scientific">Oryzihumus leptocrescens</name>
    <dbReference type="NCBI Taxonomy" id="297536"/>
    <lineage>
        <taxon>Bacteria</taxon>
        <taxon>Bacillati</taxon>
        <taxon>Actinomycetota</taxon>
        <taxon>Actinomycetes</taxon>
        <taxon>Micrococcales</taxon>
        <taxon>Intrasporangiaceae</taxon>
        <taxon>Oryzihumus</taxon>
    </lineage>
</organism>
<dbReference type="RefSeq" id="WP_246092108.1">
    <property type="nucleotide sequence ID" value="NZ_BAAAKX010000021.1"/>
</dbReference>
<dbReference type="AlphaFoldDB" id="A0A542ZJC2"/>
<gene>
    <name evidence="2" type="ORF">FB474_1840</name>
</gene>
<dbReference type="EMBL" id="VFOQ01000001">
    <property type="protein sequence ID" value="TQL60446.1"/>
    <property type="molecule type" value="Genomic_DNA"/>
</dbReference>
<evidence type="ECO:0000313" key="3">
    <source>
        <dbReference type="Proteomes" id="UP000319514"/>
    </source>
</evidence>
<dbReference type="Proteomes" id="UP000319514">
    <property type="component" value="Unassembled WGS sequence"/>
</dbReference>